<feature type="domain" description="Amidohydrolase 3" evidence="1">
    <location>
        <begin position="49"/>
        <end position="536"/>
    </location>
</feature>
<accession>A0ABT0QB45</accession>
<dbReference type="InterPro" id="IPR011059">
    <property type="entry name" value="Metal-dep_hydrolase_composite"/>
</dbReference>
<dbReference type="InterPro" id="IPR032466">
    <property type="entry name" value="Metal_Hydrolase"/>
</dbReference>
<dbReference type="RefSeq" id="WP_249713555.1">
    <property type="nucleotide sequence ID" value="NZ_JAMFMB010000054.1"/>
</dbReference>
<protein>
    <submittedName>
        <fullName evidence="2">Amidohydrolase</fullName>
    </submittedName>
</protein>
<dbReference type="InterPro" id="IPR033932">
    <property type="entry name" value="YtcJ-like"/>
</dbReference>
<dbReference type="EMBL" id="JAMFMB010000054">
    <property type="protein sequence ID" value="MCL6286114.1"/>
    <property type="molecule type" value="Genomic_DNA"/>
</dbReference>
<evidence type="ECO:0000313" key="2">
    <source>
        <dbReference type="EMBL" id="MCL6286114.1"/>
    </source>
</evidence>
<sequence>MPSTLYFNGTILTMDAQNSSPEAVLTEGHRIQAVGAEADLRARMSANTQERDLQGRTLMPAFIDPHGHFPDPGFIRLFRVDLSSPPLGDCQSMAQALDRLREKASATPEGEWVMGVLFDNTSILEGRMPTRAELDDVSQRHPIWVIHASGHNGTANSVALVRRGVTRQTPNPDGGRFGRDPETGALTGLIEGLSAMGEMGDTDFLIDRERFWQGFDACREEYLAHGVTYAQNAWTSQTMLDHFASLPADQDPGIDIELLPVGSLEPELSTYWIGPNWPDNPHFTLGPRKLFTDGAFQLQTAFLSAPYFRPTDPDRPCGMVYTSQEQLDADVSKLHSKGLQIHCHCNGDAGAEMFINAVEKALIVHPRQDHRHTIIHGQALRDDQLEHMAQLGLTVSFFPAHVYFWGDRHYDTFLGPERSERISPAASAERYGVRYTIHNDASVTPTRPIHLAHCAVNRKSGSGRVLGENQKISALSALRAQTIDAAWQVFKEDQRGSIEPGKVADFVVLSRNPLHDPDRLTDTLVLETIRYGQSVYAAAHTKQEIEHT</sequence>
<dbReference type="InterPro" id="IPR013108">
    <property type="entry name" value="Amidohydro_3"/>
</dbReference>
<reference evidence="2" key="1">
    <citation type="submission" date="2022-05" db="EMBL/GenBank/DDBJ databases">
        <authorList>
            <person name="Park J.-S."/>
        </authorList>
    </citation>
    <scope>NUCLEOTIDE SEQUENCE</scope>
    <source>
        <strain evidence="2">2012CJ41-6</strain>
    </source>
</reference>
<gene>
    <name evidence="2" type="ORF">M3P21_21640</name>
</gene>
<proteinExistence type="predicted"/>
<dbReference type="SUPFAM" id="SSF51338">
    <property type="entry name" value="Composite domain of metallo-dependent hydrolases"/>
    <property type="match status" value="1"/>
</dbReference>
<dbReference type="CDD" id="cd01300">
    <property type="entry name" value="YtcJ_like"/>
    <property type="match status" value="1"/>
</dbReference>
<dbReference type="Gene3D" id="3.20.20.140">
    <property type="entry name" value="Metal-dependent hydrolases"/>
    <property type="match status" value="1"/>
</dbReference>
<evidence type="ECO:0000259" key="1">
    <source>
        <dbReference type="Pfam" id="PF07969"/>
    </source>
</evidence>
<dbReference type="PANTHER" id="PTHR22642:SF2">
    <property type="entry name" value="PROTEIN LONG AFTER FAR-RED 3"/>
    <property type="match status" value="1"/>
</dbReference>
<comment type="caution">
    <text evidence="2">The sequence shown here is derived from an EMBL/GenBank/DDBJ whole genome shotgun (WGS) entry which is preliminary data.</text>
</comment>
<evidence type="ECO:0000313" key="3">
    <source>
        <dbReference type="Proteomes" id="UP001203880"/>
    </source>
</evidence>
<dbReference type="Gene3D" id="3.10.310.70">
    <property type="match status" value="1"/>
</dbReference>
<dbReference type="Gene3D" id="2.30.40.10">
    <property type="entry name" value="Urease, subunit C, domain 1"/>
    <property type="match status" value="1"/>
</dbReference>
<dbReference type="SUPFAM" id="SSF51556">
    <property type="entry name" value="Metallo-dependent hydrolases"/>
    <property type="match status" value="1"/>
</dbReference>
<organism evidence="2 3">
    <name type="scientific">Ruegeria spongiae</name>
    <dbReference type="NCBI Taxonomy" id="2942209"/>
    <lineage>
        <taxon>Bacteria</taxon>
        <taxon>Pseudomonadati</taxon>
        <taxon>Pseudomonadota</taxon>
        <taxon>Alphaproteobacteria</taxon>
        <taxon>Rhodobacterales</taxon>
        <taxon>Roseobacteraceae</taxon>
        <taxon>Ruegeria</taxon>
    </lineage>
</organism>
<dbReference type="Proteomes" id="UP001203880">
    <property type="component" value="Unassembled WGS sequence"/>
</dbReference>
<dbReference type="PANTHER" id="PTHR22642">
    <property type="entry name" value="IMIDAZOLONEPROPIONASE"/>
    <property type="match status" value="1"/>
</dbReference>
<keyword evidence="3" id="KW-1185">Reference proteome</keyword>
<name>A0ABT0QB45_9RHOB</name>
<dbReference type="Pfam" id="PF07969">
    <property type="entry name" value="Amidohydro_3"/>
    <property type="match status" value="1"/>
</dbReference>